<organism evidence="3 4">
    <name type="scientific">Paxillus involutus ATCC 200175</name>
    <dbReference type="NCBI Taxonomy" id="664439"/>
    <lineage>
        <taxon>Eukaryota</taxon>
        <taxon>Fungi</taxon>
        <taxon>Dikarya</taxon>
        <taxon>Basidiomycota</taxon>
        <taxon>Agaricomycotina</taxon>
        <taxon>Agaricomycetes</taxon>
        <taxon>Agaricomycetidae</taxon>
        <taxon>Boletales</taxon>
        <taxon>Paxilineae</taxon>
        <taxon>Paxillaceae</taxon>
        <taxon>Paxillus</taxon>
    </lineage>
</organism>
<proteinExistence type="predicted"/>
<evidence type="ECO:0008006" key="5">
    <source>
        <dbReference type="Google" id="ProtNLM"/>
    </source>
</evidence>
<evidence type="ECO:0000256" key="2">
    <source>
        <dbReference type="SAM" id="SignalP"/>
    </source>
</evidence>
<dbReference type="EMBL" id="KN819335">
    <property type="protein sequence ID" value="KIJ15956.1"/>
    <property type="molecule type" value="Genomic_DNA"/>
</dbReference>
<dbReference type="Proteomes" id="UP000053647">
    <property type="component" value="Unassembled WGS sequence"/>
</dbReference>
<feature type="signal peptide" evidence="2">
    <location>
        <begin position="1"/>
        <end position="19"/>
    </location>
</feature>
<dbReference type="GO" id="GO:0016255">
    <property type="term" value="P:attachment of GPI anchor to protein"/>
    <property type="evidence" value="ECO:0007669"/>
    <property type="project" value="InterPro"/>
</dbReference>
<dbReference type="PANTHER" id="PTHR12959:SF11">
    <property type="entry name" value="GPI TRANSAMIDASE COMPONENT PIG-T"/>
    <property type="match status" value="1"/>
</dbReference>
<keyword evidence="4" id="KW-1185">Reference proteome</keyword>
<keyword evidence="2" id="KW-0732">Signal</keyword>
<gene>
    <name evidence="3" type="ORF">PAXINDRAFT_168923</name>
</gene>
<dbReference type="PANTHER" id="PTHR12959">
    <property type="entry name" value="GPI TRANSAMIDASE COMPONENT PIG-T-RELATED"/>
    <property type="match status" value="1"/>
</dbReference>
<reference evidence="3 4" key="1">
    <citation type="submission" date="2014-06" db="EMBL/GenBank/DDBJ databases">
        <authorList>
            <consortium name="DOE Joint Genome Institute"/>
            <person name="Kuo A."/>
            <person name="Kohler A."/>
            <person name="Nagy L.G."/>
            <person name="Floudas D."/>
            <person name="Copeland A."/>
            <person name="Barry K.W."/>
            <person name="Cichocki N."/>
            <person name="Veneault-Fourrey C."/>
            <person name="LaButti K."/>
            <person name="Lindquist E.A."/>
            <person name="Lipzen A."/>
            <person name="Lundell T."/>
            <person name="Morin E."/>
            <person name="Murat C."/>
            <person name="Sun H."/>
            <person name="Tunlid A."/>
            <person name="Henrissat B."/>
            <person name="Grigoriev I.V."/>
            <person name="Hibbett D.S."/>
            <person name="Martin F."/>
            <person name="Nordberg H.P."/>
            <person name="Cantor M.N."/>
            <person name="Hua S.X."/>
        </authorList>
    </citation>
    <scope>NUCLEOTIDE SEQUENCE [LARGE SCALE GENOMIC DNA]</scope>
    <source>
        <strain evidence="3 4">ATCC 200175</strain>
    </source>
</reference>
<protein>
    <recommendedName>
        <fullName evidence="5">GPI transamidase component PIG-T</fullName>
    </recommendedName>
</protein>
<evidence type="ECO:0000313" key="4">
    <source>
        <dbReference type="Proteomes" id="UP000053647"/>
    </source>
</evidence>
<keyword evidence="1" id="KW-0812">Transmembrane</keyword>
<name>A0A0C9UAI9_PAXIN</name>
<dbReference type="GO" id="GO:0042765">
    <property type="term" value="C:GPI-anchor transamidase complex"/>
    <property type="evidence" value="ECO:0007669"/>
    <property type="project" value="InterPro"/>
</dbReference>
<dbReference type="Pfam" id="PF04113">
    <property type="entry name" value="Gpi16"/>
    <property type="match status" value="2"/>
</dbReference>
<accession>A0A0C9UAI9</accession>
<keyword evidence="1" id="KW-0472">Membrane</keyword>
<dbReference type="AlphaFoldDB" id="A0A0C9UAI9"/>
<evidence type="ECO:0000313" key="3">
    <source>
        <dbReference type="EMBL" id="KIJ15956.1"/>
    </source>
</evidence>
<dbReference type="InterPro" id="IPR007245">
    <property type="entry name" value="PIG-T"/>
</dbReference>
<dbReference type="HOGENOM" id="CLU_021459_2_0_1"/>
<evidence type="ECO:0000256" key="1">
    <source>
        <dbReference type="SAM" id="Phobius"/>
    </source>
</evidence>
<dbReference type="OrthoDB" id="331263at2759"/>
<keyword evidence="1" id="KW-1133">Transmembrane helix</keyword>
<sequence length="557" mass="61703">MGRKTAAFALSLFVAPVISSTGNTSDFKTHFSIAGERYYEDLVIQPLRDGRVISTFTFTTLLEGVSPRDPWDLETPALHLFPLTLGQILREYSITELHLSLNAGKWNYDNWGYPEDPSVSTGAELWAWMADGGPMSIDERWTGLRNALAGLFCASLGSLDSRRTSSPYSAFPLSSVPSPKIGIPYALRYATLPSEHVCTENLTPFLKLLPCKSRTGLARLLNPQHVFDADWHGLGVHVRSTESGVELRLSVQAVLDPVRQSGGKRRDWSFQILFDRTIDAACPVSSWSTARVVVSNDDGYTLSPELPMGDESVAMYDLASQVPLDISMSWPHEHTFPFPLTPPSPLAPLSIKRALHGSSQTHGVLSVALSNNEHGDITIGYLETLPALVTLWMHTIKVEVRGTRRDDLISDISYHPPLLQPNGHHGPSMLQVKLTVPAKSTLRLSIDVTKAFLKYTEHPPDAMRGWDLPPAVLFPVLVDGPVKHVVNDSFVDGIDSRDGYQTIPHRMYTPTLLVDLPTPDFSMPYNVIILSCTLMTLIFGSIFNLLTRKWVIVKVEE</sequence>
<feature type="chain" id="PRO_5002220970" description="GPI transamidase component PIG-T" evidence="2">
    <location>
        <begin position="20"/>
        <end position="557"/>
    </location>
</feature>
<feature type="transmembrane region" description="Helical" evidence="1">
    <location>
        <begin position="525"/>
        <end position="546"/>
    </location>
</feature>
<reference evidence="4" key="2">
    <citation type="submission" date="2015-01" db="EMBL/GenBank/DDBJ databases">
        <title>Evolutionary Origins and Diversification of the Mycorrhizal Mutualists.</title>
        <authorList>
            <consortium name="DOE Joint Genome Institute"/>
            <consortium name="Mycorrhizal Genomics Consortium"/>
            <person name="Kohler A."/>
            <person name="Kuo A."/>
            <person name="Nagy L.G."/>
            <person name="Floudas D."/>
            <person name="Copeland A."/>
            <person name="Barry K.W."/>
            <person name="Cichocki N."/>
            <person name="Veneault-Fourrey C."/>
            <person name="LaButti K."/>
            <person name="Lindquist E.A."/>
            <person name="Lipzen A."/>
            <person name="Lundell T."/>
            <person name="Morin E."/>
            <person name="Murat C."/>
            <person name="Riley R."/>
            <person name="Ohm R."/>
            <person name="Sun H."/>
            <person name="Tunlid A."/>
            <person name="Henrissat B."/>
            <person name="Grigoriev I.V."/>
            <person name="Hibbett D.S."/>
            <person name="Martin F."/>
        </authorList>
    </citation>
    <scope>NUCLEOTIDE SEQUENCE [LARGE SCALE GENOMIC DNA]</scope>
    <source>
        <strain evidence="4">ATCC 200175</strain>
    </source>
</reference>